<dbReference type="InterPro" id="IPR001460">
    <property type="entry name" value="PCN-bd_Tpept"/>
</dbReference>
<keyword evidence="2" id="KW-0472">Membrane</keyword>
<dbReference type="SUPFAM" id="SSF56601">
    <property type="entry name" value="beta-lactamase/transpeptidase-like"/>
    <property type="match status" value="1"/>
</dbReference>
<gene>
    <name evidence="4" type="ORF">S01H1_76237</name>
</gene>
<evidence type="ECO:0000259" key="3">
    <source>
        <dbReference type="Pfam" id="PF00905"/>
    </source>
</evidence>
<organism evidence="4">
    <name type="scientific">marine sediment metagenome</name>
    <dbReference type="NCBI Taxonomy" id="412755"/>
    <lineage>
        <taxon>unclassified sequences</taxon>
        <taxon>metagenomes</taxon>
        <taxon>ecological metagenomes</taxon>
    </lineage>
</organism>
<evidence type="ECO:0000313" key="4">
    <source>
        <dbReference type="EMBL" id="GAG53371.1"/>
    </source>
</evidence>
<name>X0ZZC8_9ZZZZ</name>
<feature type="non-terminal residue" evidence="4">
    <location>
        <position position="1"/>
    </location>
</feature>
<dbReference type="GO" id="GO:0008658">
    <property type="term" value="F:penicillin binding"/>
    <property type="evidence" value="ECO:0007669"/>
    <property type="project" value="InterPro"/>
</dbReference>
<proteinExistence type="predicted"/>
<dbReference type="InterPro" id="IPR050515">
    <property type="entry name" value="Beta-lactam/transpept"/>
</dbReference>
<comment type="caution">
    <text evidence="4">The sequence shown here is derived from an EMBL/GenBank/DDBJ whole genome shotgun (WGS) entry which is preliminary data.</text>
</comment>
<comment type="subcellular location">
    <subcellularLocation>
        <location evidence="1">Membrane</location>
    </subcellularLocation>
</comment>
<sequence length="126" mass="13221">GERILSPEVCEVMRGILAEVVSRGTGRRAGLDDNMGGKTGTAEKVIDGRYSSEHHYALFVGMAPIDNPRLVVLIAVDDPTGARSGGAVAAPAVGDVLRRSLAILAAEDARCPRDRSLKNAAESIKP</sequence>
<evidence type="ECO:0000256" key="2">
    <source>
        <dbReference type="ARBA" id="ARBA00023136"/>
    </source>
</evidence>
<dbReference type="PANTHER" id="PTHR30627">
    <property type="entry name" value="PEPTIDOGLYCAN D,D-TRANSPEPTIDASE"/>
    <property type="match status" value="1"/>
</dbReference>
<protein>
    <recommendedName>
        <fullName evidence="3">Penicillin-binding protein transpeptidase domain-containing protein</fullName>
    </recommendedName>
</protein>
<dbReference type="AlphaFoldDB" id="X0ZZC8"/>
<dbReference type="GO" id="GO:0071555">
    <property type="term" value="P:cell wall organization"/>
    <property type="evidence" value="ECO:0007669"/>
    <property type="project" value="TreeGrafter"/>
</dbReference>
<dbReference type="GO" id="GO:0005886">
    <property type="term" value="C:plasma membrane"/>
    <property type="evidence" value="ECO:0007669"/>
    <property type="project" value="TreeGrafter"/>
</dbReference>
<reference evidence="4" key="1">
    <citation type="journal article" date="2014" name="Front. Microbiol.">
        <title>High frequency of phylogenetically diverse reductive dehalogenase-homologous genes in deep subseafloor sedimentary metagenomes.</title>
        <authorList>
            <person name="Kawai M."/>
            <person name="Futagami T."/>
            <person name="Toyoda A."/>
            <person name="Takaki Y."/>
            <person name="Nishi S."/>
            <person name="Hori S."/>
            <person name="Arai W."/>
            <person name="Tsubouchi T."/>
            <person name="Morono Y."/>
            <person name="Uchiyama I."/>
            <person name="Ito T."/>
            <person name="Fujiyama A."/>
            <person name="Inagaki F."/>
            <person name="Takami H."/>
        </authorList>
    </citation>
    <scope>NUCLEOTIDE SEQUENCE</scope>
    <source>
        <strain evidence="4">Expedition CK06-06</strain>
    </source>
</reference>
<dbReference type="InterPro" id="IPR012338">
    <property type="entry name" value="Beta-lactam/transpept-like"/>
</dbReference>
<evidence type="ECO:0000256" key="1">
    <source>
        <dbReference type="ARBA" id="ARBA00004370"/>
    </source>
</evidence>
<dbReference type="PANTHER" id="PTHR30627:SF1">
    <property type="entry name" value="PEPTIDOGLYCAN D,D-TRANSPEPTIDASE FTSI"/>
    <property type="match status" value="1"/>
</dbReference>
<dbReference type="EMBL" id="BARS01051148">
    <property type="protein sequence ID" value="GAG53371.1"/>
    <property type="molecule type" value="Genomic_DNA"/>
</dbReference>
<feature type="domain" description="Penicillin-binding protein transpeptidase" evidence="3">
    <location>
        <begin position="3"/>
        <end position="97"/>
    </location>
</feature>
<dbReference type="Pfam" id="PF00905">
    <property type="entry name" value="Transpeptidase"/>
    <property type="match status" value="1"/>
</dbReference>
<dbReference type="Gene3D" id="3.30.450.330">
    <property type="match status" value="1"/>
</dbReference>
<accession>X0ZZC8</accession>